<evidence type="ECO:0000256" key="4">
    <source>
        <dbReference type="ARBA" id="ARBA00022692"/>
    </source>
</evidence>
<feature type="transmembrane region" description="Helical" evidence="10">
    <location>
        <begin position="615"/>
        <end position="632"/>
    </location>
</feature>
<dbReference type="EMBL" id="ML996584">
    <property type="protein sequence ID" value="KAF2753428.1"/>
    <property type="molecule type" value="Genomic_DNA"/>
</dbReference>
<evidence type="ECO:0000256" key="7">
    <source>
        <dbReference type="ARBA" id="ARBA00022989"/>
    </source>
</evidence>
<gene>
    <name evidence="11" type="ORF">EJ05DRAFT_214424</name>
</gene>
<dbReference type="GO" id="GO:0035673">
    <property type="term" value="F:oligopeptide transmembrane transporter activity"/>
    <property type="evidence" value="ECO:0007669"/>
    <property type="project" value="InterPro"/>
</dbReference>
<feature type="transmembrane region" description="Helical" evidence="10">
    <location>
        <begin position="260"/>
        <end position="282"/>
    </location>
</feature>
<feature type="transmembrane region" description="Helical" evidence="10">
    <location>
        <begin position="578"/>
        <end position="594"/>
    </location>
</feature>
<dbReference type="OrthoDB" id="9986677at2759"/>
<sequence>MLARFRNPRPATRESTSIEPSTTKASSDTDTSTSTGANKADIDGISGGNSSSAPAVDRAREELQQFVKTHAHDPNLDKEKIETLIEAANSDDPETILGVDREFMEDSPYAEVRAAVRAVDDGEPASTIRAWVLGLFFVTVASGVNMFLSMRQPAINFPSIVVQLVVYPIGCFLARVLPEREFTTFGQKWTLNPGPFNIKEHTVITIMSAVCIDNAYATDALIALQAKSLYNIDFGWGFGLLFILSSQLLGFSFAGFFRRFLVWPAAMIWPGQFANTSLFYALHDKRKPDVSETNGWKISRYRWFVYLGCASFIYYWIPGVLWQGLSVFCFAAWIKPDNVVVNQLFGGHTGLSLIPLTFDWTYVTAYLQDPLLAPTFAHINTLVGLIIFVCITVIGILYTGHWYADYLPLNTPLTFDNTQHRYNVSRILGPNFTFNEAAYKAYSPLFLSPTFVISYGLSFAALTAVLVHTALYHGRELRYRLRTARAQDPDIHLRMMLKYPEVPDGWYAAIFAAALAAGLALCLAFDTHTPWWAFLASNALSILWTIPSSMLSATSNIVLTLNVLGSFIAGHALPGRPVAVIIFKVYATITLARANKFSADLKLGHYMKLPPRTTFAAQVVATAWAALVQLAVTNWSLANIPAVCTPTQKSRFSCPQGTAFYTNSIVWGLVGPTRMFGSSQSAIYTAVHYYWLLGALLPIAFYVLAHHTPAFLARYTRHLHVLNAPVMLGAMAWLPPATPLSFFAWALVGLFFNAFLRSRVRGWWHTYNYVTAAALDCGLVLGTVVVFCAVDLSGVGGPRWWGNEGVMRTKDATYRAITKLVKPGERFGPETW</sequence>
<protein>
    <submittedName>
        <fullName evidence="11">OPT family small oligopeptide transporter</fullName>
    </submittedName>
</protein>
<evidence type="ECO:0000256" key="1">
    <source>
        <dbReference type="ARBA" id="ARBA00004141"/>
    </source>
</evidence>
<dbReference type="AlphaFoldDB" id="A0A6A6VRW8"/>
<evidence type="ECO:0000313" key="11">
    <source>
        <dbReference type="EMBL" id="KAF2753428.1"/>
    </source>
</evidence>
<accession>A0A6A6VRW8</accession>
<feature type="transmembrane region" description="Helical" evidence="10">
    <location>
        <begin position="682"/>
        <end position="705"/>
    </location>
</feature>
<evidence type="ECO:0000256" key="9">
    <source>
        <dbReference type="SAM" id="MobiDB-lite"/>
    </source>
</evidence>
<reference evidence="11" key="1">
    <citation type="journal article" date="2020" name="Stud. Mycol.">
        <title>101 Dothideomycetes genomes: a test case for predicting lifestyles and emergence of pathogens.</title>
        <authorList>
            <person name="Haridas S."/>
            <person name="Albert R."/>
            <person name="Binder M."/>
            <person name="Bloem J."/>
            <person name="Labutti K."/>
            <person name="Salamov A."/>
            <person name="Andreopoulos B."/>
            <person name="Baker S."/>
            <person name="Barry K."/>
            <person name="Bills G."/>
            <person name="Bluhm B."/>
            <person name="Cannon C."/>
            <person name="Castanera R."/>
            <person name="Culley D."/>
            <person name="Daum C."/>
            <person name="Ezra D."/>
            <person name="Gonzalez J."/>
            <person name="Henrissat B."/>
            <person name="Kuo A."/>
            <person name="Liang C."/>
            <person name="Lipzen A."/>
            <person name="Lutzoni F."/>
            <person name="Magnuson J."/>
            <person name="Mondo S."/>
            <person name="Nolan M."/>
            <person name="Ohm R."/>
            <person name="Pangilinan J."/>
            <person name="Park H.-J."/>
            <person name="Ramirez L."/>
            <person name="Alfaro M."/>
            <person name="Sun H."/>
            <person name="Tritt A."/>
            <person name="Yoshinaga Y."/>
            <person name="Zwiers L.-H."/>
            <person name="Turgeon B."/>
            <person name="Goodwin S."/>
            <person name="Spatafora J."/>
            <person name="Crous P."/>
            <person name="Grigoriev I."/>
        </authorList>
    </citation>
    <scope>NUCLEOTIDE SEQUENCE</scope>
    <source>
        <strain evidence="11">CBS 121739</strain>
    </source>
</reference>
<dbReference type="RefSeq" id="XP_033595879.1">
    <property type="nucleotide sequence ID" value="XM_033739861.1"/>
</dbReference>
<dbReference type="Pfam" id="PF03169">
    <property type="entry name" value="OPT"/>
    <property type="match status" value="1"/>
</dbReference>
<proteinExistence type="inferred from homology"/>
<evidence type="ECO:0000256" key="3">
    <source>
        <dbReference type="ARBA" id="ARBA00022448"/>
    </source>
</evidence>
<dbReference type="GO" id="GO:0015031">
    <property type="term" value="P:protein transport"/>
    <property type="evidence" value="ECO:0007669"/>
    <property type="project" value="UniProtKB-KW"/>
</dbReference>
<keyword evidence="3" id="KW-0813">Transport</keyword>
<dbReference type="GeneID" id="54480915"/>
<feature type="transmembrane region" description="Helical" evidence="10">
    <location>
        <begin position="452"/>
        <end position="472"/>
    </location>
</feature>
<dbReference type="InterPro" id="IPR004813">
    <property type="entry name" value="OPT"/>
</dbReference>
<evidence type="ECO:0000256" key="8">
    <source>
        <dbReference type="ARBA" id="ARBA00023136"/>
    </source>
</evidence>
<feature type="transmembrane region" description="Helical" evidence="10">
    <location>
        <begin position="234"/>
        <end position="254"/>
    </location>
</feature>
<evidence type="ECO:0000256" key="10">
    <source>
        <dbReference type="SAM" id="Phobius"/>
    </source>
</evidence>
<feature type="transmembrane region" description="Helical" evidence="10">
    <location>
        <begin position="768"/>
        <end position="792"/>
    </location>
</feature>
<organism evidence="11 12">
    <name type="scientific">Pseudovirgaria hyperparasitica</name>
    <dbReference type="NCBI Taxonomy" id="470096"/>
    <lineage>
        <taxon>Eukaryota</taxon>
        <taxon>Fungi</taxon>
        <taxon>Dikarya</taxon>
        <taxon>Ascomycota</taxon>
        <taxon>Pezizomycotina</taxon>
        <taxon>Dothideomycetes</taxon>
        <taxon>Dothideomycetes incertae sedis</taxon>
        <taxon>Acrospermales</taxon>
        <taxon>Acrospermaceae</taxon>
        <taxon>Pseudovirgaria</taxon>
    </lineage>
</organism>
<feature type="transmembrane region" description="Helical" evidence="10">
    <location>
        <begin position="345"/>
        <end position="367"/>
    </location>
</feature>
<dbReference type="GO" id="GO:0016020">
    <property type="term" value="C:membrane"/>
    <property type="evidence" value="ECO:0007669"/>
    <property type="project" value="UniProtKB-SubCell"/>
</dbReference>
<keyword evidence="6" id="KW-0653">Protein transport</keyword>
<dbReference type="PANTHER" id="PTHR22601">
    <property type="entry name" value="ISP4 LIKE PROTEIN"/>
    <property type="match status" value="1"/>
</dbReference>
<feature type="transmembrane region" description="Helical" evidence="10">
    <location>
        <begin position="303"/>
        <end position="333"/>
    </location>
</feature>
<feature type="transmembrane region" description="Helical" evidence="10">
    <location>
        <begin position="379"/>
        <end position="404"/>
    </location>
</feature>
<keyword evidence="12" id="KW-1185">Reference proteome</keyword>
<evidence type="ECO:0000313" key="12">
    <source>
        <dbReference type="Proteomes" id="UP000799437"/>
    </source>
</evidence>
<keyword evidence="7 10" id="KW-1133">Transmembrane helix</keyword>
<dbReference type="Proteomes" id="UP000799437">
    <property type="component" value="Unassembled WGS sequence"/>
</dbReference>
<dbReference type="InterPro" id="IPR004648">
    <property type="entry name" value="Oligpept_transpt"/>
</dbReference>
<evidence type="ECO:0000256" key="6">
    <source>
        <dbReference type="ARBA" id="ARBA00022927"/>
    </source>
</evidence>
<keyword evidence="8 10" id="KW-0472">Membrane</keyword>
<comment type="subcellular location">
    <subcellularLocation>
        <location evidence="1">Membrane</location>
        <topology evidence="1">Multi-pass membrane protein</topology>
    </subcellularLocation>
</comment>
<feature type="compositionally biased region" description="Low complexity" evidence="9">
    <location>
        <begin position="21"/>
        <end position="35"/>
    </location>
</feature>
<feature type="transmembrane region" description="Helical" evidence="10">
    <location>
        <begin position="740"/>
        <end position="756"/>
    </location>
</feature>
<evidence type="ECO:0000256" key="5">
    <source>
        <dbReference type="ARBA" id="ARBA00022856"/>
    </source>
</evidence>
<feature type="transmembrane region" description="Helical" evidence="10">
    <location>
        <begin position="505"/>
        <end position="525"/>
    </location>
</feature>
<feature type="transmembrane region" description="Helical" evidence="10">
    <location>
        <begin position="553"/>
        <end position="572"/>
    </location>
</feature>
<feature type="region of interest" description="Disordered" evidence="9">
    <location>
        <begin position="1"/>
        <end position="59"/>
    </location>
</feature>
<feature type="transmembrane region" description="Helical" evidence="10">
    <location>
        <begin position="160"/>
        <end position="178"/>
    </location>
</feature>
<comment type="similarity">
    <text evidence="2">Belongs to the oligopeptide OPT transporter family.</text>
</comment>
<name>A0A6A6VRW8_9PEZI</name>
<feature type="transmembrane region" description="Helical" evidence="10">
    <location>
        <begin position="130"/>
        <end position="148"/>
    </location>
</feature>
<keyword evidence="4 10" id="KW-0812">Transmembrane</keyword>
<dbReference type="NCBIfam" id="TIGR00728">
    <property type="entry name" value="OPT_sfam"/>
    <property type="match status" value="1"/>
</dbReference>
<dbReference type="NCBIfam" id="TIGR00727">
    <property type="entry name" value="ISP4_OPT"/>
    <property type="match status" value="1"/>
</dbReference>
<keyword evidence="5" id="KW-0571">Peptide transport</keyword>
<evidence type="ECO:0000256" key="2">
    <source>
        <dbReference type="ARBA" id="ARBA00008807"/>
    </source>
</evidence>